<gene>
    <name evidence="2" type="ORF">CCC_02495</name>
</gene>
<feature type="transmembrane region" description="Helical" evidence="1">
    <location>
        <begin position="124"/>
        <end position="146"/>
    </location>
</feature>
<dbReference type="Proteomes" id="UP000031971">
    <property type="component" value="Unassembled WGS sequence"/>
</dbReference>
<feature type="transmembrane region" description="Helical" evidence="1">
    <location>
        <begin position="380"/>
        <end position="400"/>
    </location>
</feature>
<keyword evidence="3" id="KW-1185">Reference proteome</keyword>
<comment type="caution">
    <text evidence="2">The sequence shown here is derived from an EMBL/GenBank/DDBJ whole genome shotgun (WGS) entry which is preliminary data.</text>
</comment>
<feature type="transmembrane region" description="Helical" evidence="1">
    <location>
        <begin position="247"/>
        <end position="269"/>
    </location>
</feature>
<feature type="transmembrane region" description="Helical" evidence="1">
    <location>
        <begin position="328"/>
        <end position="345"/>
    </location>
</feature>
<sequence>MTDGRPSALLLLGMIACVLGDVIVPAEFMRLGARVLLVAFLTAEWRGMAVNAKVMIGLALGLTMGAAVTGVAEPGRVIAASLDTGAFFATFFANQFFLREAARTSPLVSRCSTFFVTQPPGRRYALLTLGGYLFGIILNIGVLSLLGIMIKQRNSLEAAGGNEEIRDIRERRMILALLRGFSITPLASPLSISLAVLLTALPSLHWSTMLPLGMATGGIVLGLGWLQDRIQAPAHLRHLVPPTEPTRDLRALGGVTGLVLLVFFMALIFEWLLGVPLSRAMLVSTPLVGLGWLARQYLEGGIVKGCAETGRRVVVQAGATFPAYRTEIAILSSAGFIGTLFSAMIPPETLGALIASPLLPAAILPALAILAVAGPALIGINPIVSVTIIASALSAAPSLPLSTESLALGLIAGWCLAINSSAMTASAMLLGELVGKPSRAIVLGWNGAFTLAVFSVLCLWLTLLSRLTQ</sequence>
<dbReference type="PROSITE" id="PS51257">
    <property type="entry name" value="PROKAR_LIPOPROTEIN"/>
    <property type="match status" value="1"/>
</dbReference>
<feature type="transmembrane region" description="Helical" evidence="1">
    <location>
        <begin position="442"/>
        <end position="463"/>
    </location>
</feature>
<dbReference type="OrthoDB" id="7832851at2"/>
<keyword evidence="1" id="KW-1133">Transmembrane helix</keyword>
<feature type="transmembrane region" description="Helical" evidence="1">
    <location>
        <begin position="351"/>
        <end position="373"/>
    </location>
</feature>
<dbReference type="RefSeq" id="WP_041041345.1">
    <property type="nucleotide sequence ID" value="NZ_JXSL01000027.1"/>
</dbReference>
<keyword evidence="1" id="KW-0472">Membrane</keyword>
<evidence type="ECO:0000313" key="3">
    <source>
        <dbReference type="Proteomes" id="UP000031971"/>
    </source>
</evidence>
<dbReference type="STRING" id="272627.CCC_02495"/>
<proteinExistence type="predicted"/>
<feature type="transmembrane region" description="Helical" evidence="1">
    <location>
        <begin position="50"/>
        <end position="70"/>
    </location>
</feature>
<organism evidence="2 3">
    <name type="scientific">Paramagnetospirillum magnetotacticum MS-1</name>
    <dbReference type="NCBI Taxonomy" id="272627"/>
    <lineage>
        <taxon>Bacteria</taxon>
        <taxon>Pseudomonadati</taxon>
        <taxon>Pseudomonadota</taxon>
        <taxon>Alphaproteobacteria</taxon>
        <taxon>Rhodospirillales</taxon>
        <taxon>Magnetospirillaceae</taxon>
        <taxon>Paramagnetospirillum</taxon>
    </lineage>
</organism>
<protein>
    <submittedName>
        <fullName evidence="2">H+/citrate symporter</fullName>
    </submittedName>
</protein>
<reference evidence="2 3" key="1">
    <citation type="submission" date="2015-01" db="EMBL/GenBank/DDBJ databases">
        <title>Genome Sequence of Magnetospirillum magnetotacticum Strain MS-1.</title>
        <authorList>
            <person name="Marinov G.K."/>
            <person name="Smalley M.D."/>
            <person name="DeSalvo G."/>
        </authorList>
    </citation>
    <scope>NUCLEOTIDE SEQUENCE [LARGE SCALE GENOMIC DNA]</scope>
    <source>
        <strain evidence="2 3">MS-1</strain>
    </source>
</reference>
<feature type="transmembrane region" description="Helical" evidence="1">
    <location>
        <begin position="77"/>
        <end position="98"/>
    </location>
</feature>
<dbReference type="EMBL" id="JXSL01000027">
    <property type="protein sequence ID" value="KIL99045.1"/>
    <property type="molecule type" value="Genomic_DNA"/>
</dbReference>
<feature type="transmembrane region" description="Helical" evidence="1">
    <location>
        <begin position="204"/>
        <end position="226"/>
    </location>
</feature>
<evidence type="ECO:0000256" key="1">
    <source>
        <dbReference type="SAM" id="Phobius"/>
    </source>
</evidence>
<keyword evidence="1" id="KW-0812">Transmembrane</keyword>
<evidence type="ECO:0000313" key="2">
    <source>
        <dbReference type="EMBL" id="KIL99045.1"/>
    </source>
</evidence>
<feature type="transmembrane region" description="Helical" evidence="1">
    <location>
        <begin position="406"/>
        <end position="430"/>
    </location>
</feature>
<dbReference type="AlphaFoldDB" id="A0A0C2YWG9"/>
<feature type="transmembrane region" description="Helical" evidence="1">
    <location>
        <begin position="176"/>
        <end position="198"/>
    </location>
</feature>
<accession>A0A0C2YWG9</accession>
<name>A0A0C2YWG9_PARME</name>